<evidence type="ECO:0000256" key="8">
    <source>
        <dbReference type="ARBA" id="ARBA00023306"/>
    </source>
</evidence>
<dbReference type="GO" id="GO:0009252">
    <property type="term" value="P:peptidoglycan biosynthetic process"/>
    <property type="evidence" value="ECO:0007669"/>
    <property type="project" value="UniProtKB-KW"/>
</dbReference>
<sequence>MLIVGIEGPELTAIERSWLMHPSIAGVILFARNIVDRAQSQALIEDIRGLREVPLLVCVDQEGGPVQRFREGFAALPPLSRLGELYDRDREQALALTREHAWLMASEMRAIGIDFSWAPVLDLARGNRAIGDRAFHADPQVCAELGAAYIEAMKAAGMRTTGKHFPGHGSVLEDTHFSQAIDRRPLSDLAAADLVPFHAAIEAGVDAMMMAHVTYPAVDEAPAGYSDHWIRHILRDSMGFDGIVVSDDIAMVAAEGAGAVGRRVQLHLDAGCDVVLVCKPELVEEAIDAVPWDHLESTADRLAALAGRGDLTWSSLLADPRHAQAMAALDALA</sequence>
<comment type="catalytic activity">
    <reaction evidence="1 10">
        <text>Hydrolysis of terminal non-reducing N-acetyl-D-hexosamine residues in N-acetyl-beta-D-hexosaminides.</text>
        <dbReference type="EC" id="3.2.1.52"/>
    </reaction>
</comment>
<dbReference type="OrthoDB" id="9786661at2"/>
<evidence type="ECO:0000313" key="12">
    <source>
        <dbReference type="EMBL" id="TCT01347.1"/>
    </source>
</evidence>
<dbReference type="EMBL" id="SMAF01000001">
    <property type="protein sequence ID" value="TCT01347.1"/>
    <property type="molecule type" value="Genomic_DNA"/>
</dbReference>
<evidence type="ECO:0000259" key="11">
    <source>
        <dbReference type="Pfam" id="PF00933"/>
    </source>
</evidence>
<keyword evidence="5 10" id="KW-0133">Cell shape</keyword>
<dbReference type="AlphaFoldDB" id="A0A4V3UUM6"/>
<gene>
    <name evidence="10" type="primary">nagZ</name>
    <name evidence="12" type="ORF">EDC25_101214</name>
</gene>
<keyword evidence="7 10" id="KW-0326">Glycosidase</keyword>
<keyword evidence="8 10" id="KW-0131">Cell cycle</keyword>
<evidence type="ECO:0000256" key="2">
    <source>
        <dbReference type="ARBA" id="ARBA00022490"/>
    </source>
</evidence>
<dbReference type="PANTHER" id="PTHR30480">
    <property type="entry name" value="BETA-HEXOSAMINIDASE-RELATED"/>
    <property type="match status" value="1"/>
</dbReference>
<evidence type="ECO:0000256" key="1">
    <source>
        <dbReference type="ARBA" id="ARBA00001231"/>
    </source>
</evidence>
<evidence type="ECO:0000256" key="10">
    <source>
        <dbReference type="HAMAP-Rule" id="MF_00364"/>
    </source>
</evidence>
<feature type="active site" description="Proton donor/acceptor" evidence="10">
    <location>
        <position position="176"/>
    </location>
</feature>
<dbReference type="InterPro" id="IPR017853">
    <property type="entry name" value="GH"/>
</dbReference>
<feature type="binding site" evidence="10">
    <location>
        <position position="68"/>
    </location>
    <ligand>
        <name>substrate</name>
    </ligand>
</feature>
<keyword evidence="6 10" id="KW-0573">Peptidoglycan synthesis</keyword>
<comment type="caution">
    <text evidence="12">The sequence shown here is derived from an EMBL/GenBank/DDBJ whole genome shotgun (WGS) entry which is preliminary data.</text>
</comment>
<evidence type="ECO:0000256" key="4">
    <source>
        <dbReference type="ARBA" id="ARBA00022801"/>
    </source>
</evidence>
<keyword evidence="3 10" id="KW-0132">Cell division</keyword>
<dbReference type="NCBIfam" id="NF003740">
    <property type="entry name" value="PRK05337.1"/>
    <property type="match status" value="1"/>
</dbReference>
<feature type="binding site" evidence="10">
    <location>
        <position position="133"/>
    </location>
    <ligand>
        <name>substrate</name>
    </ligand>
</feature>
<comment type="pathway">
    <text evidence="10">Cell wall biogenesis; peptidoglycan recycling.</text>
</comment>
<dbReference type="EC" id="3.2.1.52" evidence="10"/>
<keyword evidence="2 10" id="KW-0963">Cytoplasm</keyword>
<dbReference type="UniPathway" id="UPA00544"/>
<dbReference type="GO" id="GO:0004563">
    <property type="term" value="F:beta-N-acetylhexosaminidase activity"/>
    <property type="evidence" value="ECO:0007669"/>
    <property type="project" value="UniProtKB-UniRule"/>
</dbReference>
<organism evidence="12 13">
    <name type="scientific">Pseudofulvimonas gallinarii</name>
    <dbReference type="NCBI Taxonomy" id="634155"/>
    <lineage>
        <taxon>Bacteria</taxon>
        <taxon>Pseudomonadati</taxon>
        <taxon>Pseudomonadota</taxon>
        <taxon>Gammaproteobacteria</taxon>
        <taxon>Lysobacterales</taxon>
        <taxon>Rhodanobacteraceae</taxon>
        <taxon>Pseudofulvimonas</taxon>
    </lineage>
</organism>
<dbReference type="Proteomes" id="UP000294599">
    <property type="component" value="Unassembled WGS sequence"/>
</dbReference>
<dbReference type="GO" id="GO:0071555">
    <property type="term" value="P:cell wall organization"/>
    <property type="evidence" value="ECO:0007669"/>
    <property type="project" value="UniProtKB-KW"/>
</dbReference>
<dbReference type="GO" id="GO:0005737">
    <property type="term" value="C:cytoplasm"/>
    <property type="evidence" value="ECO:0007669"/>
    <property type="project" value="UniProtKB-SubCell"/>
</dbReference>
<comment type="function">
    <text evidence="10">Plays a role in peptidoglycan recycling by cleaving the terminal beta-1,4-linked N-acetylglucosamine (GlcNAc) from peptide-linked peptidoglycan fragments, giving rise to free GlcNAc, anhydro-N-acetylmuramic acid and anhydro-N-acetylmuramic acid-linked peptides.</text>
</comment>
<protein>
    <recommendedName>
        <fullName evidence="10">Beta-hexosaminidase</fullName>
        <ecNumber evidence="10">3.2.1.52</ecNumber>
    </recommendedName>
    <alternativeName>
        <fullName evidence="10">Beta-N-acetylhexosaminidase</fullName>
    </alternativeName>
    <alternativeName>
        <fullName evidence="10">N-acetyl-beta-glucosaminidase</fullName>
    </alternativeName>
</protein>
<evidence type="ECO:0000256" key="9">
    <source>
        <dbReference type="ARBA" id="ARBA00023316"/>
    </source>
</evidence>
<dbReference type="Pfam" id="PF00933">
    <property type="entry name" value="Glyco_hydro_3"/>
    <property type="match status" value="1"/>
</dbReference>
<comment type="subcellular location">
    <subcellularLocation>
        <location evidence="10">Cytoplasm</location>
    </subcellularLocation>
</comment>
<dbReference type="HAMAP" id="MF_00364">
    <property type="entry name" value="NagZ"/>
    <property type="match status" value="1"/>
</dbReference>
<dbReference type="RefSeq" id="WP_123520699.1">
    <property type="nucleotide sequence ID" value="NZ_JBHLWF010000005.1"/>
</dbReference>
<feature type="binding site" evidence="10">
    <location>
        <position position="60"/>
    </location>
    <ligand>
        <name>substrate</name>
    </ligand>
</feature>
<feature type="binding site" evidence="10">
    <location>
        <begin position="163"/>
        <end position="164"/>
    </location>
    <ligand>
        <name>substrate</name>
    </ligand>
</feature>
<evidence type="ECO:0000313" key="13">
    <source>
        <dbReference type="Proteomes" id="UP000294599"/>
    </source>
</evidence>
<proteinExistence type="inferred from homology"/>
<dbReference type="InterPro" id="IPR050226">
    <property type="entry name" value="NagZ_Beta-hexosaminidase"/>
</dbReference>
<dbReference type="PANTHER" id="PTHR30480:SF13">
    <property type="entry name" value="BETA-HEXOSAMINIDASE"/>
    <property type="match status" value="1"/>
</dbReference>
<dbReference type="GO" id="GO:0051301">
    <property type="term" value="P:cell division"/>
    <property type="evidence" value="ECO:0007669"/>
    <property type="project" value="UniProtKB-KW"/>
</dbReference>
<feature type="active site" description="Nucleophile" evidence="10">
    <location>
        <position position="247"/>
    </location>
</feature>
<comment type="similarity">
    <text evidence="10">Belongs to the glycosyl hydrolase 3 family. NagZ subfamily.</text>
</comment>
<name>A0A4V3UUM6_9GAMM</name>
<evidence type="ECO:0000256" key="3">
    <source>
        <dbReference type="ARBA" id="ARBA00022618"/>
    </source>
</evidence>
<dbReference type="GO" id="GO:0008360">
    <property type="term" value="P:regulation of cell shape"/>
    <property type="evidence" value="ECO:0007669"/>
    <property type="project" value="UniProtKB-KW"/>
</dbReference>
<feature type="site" description="Important for catalytic activity" evidence="10">
    <location>
        <position position="174"/>
    </location>
</feature>
<keyword evidence="4 10" id="KW-0378">Hydrolase</keyword>
<dbReference type="SUPFAM" id="SSF51445">
    <property type="entry name" value="(Trans)glycosidases"/>
    <property type="match status" value="1"/>
</dbReference>
<feature type="domain" description="Glycoside hydrolase family 3 N-terminal" evidence="11">
    <location>
        <begin position="14"/>
        <end position="288"/>
    </location>
</feature>
<dbReference type="Gene3D" id="3.20.20.300">
    <property type="entry name" value="Glycoside hydrolase, family 3, N-terminal domain"/>
    <property type="match status" value="1"/>
</dbReference>
<evidence type="ECO:0000256" key="7">
    <source>
        <dbReference type="ARBA" id="ARBA00023295"/>
    </source>
</evidence>
<accession>A0A4V3UUM6</accession>
<evidence type="ECO:0000256" key="6">
    <source>
        <dbReference type="ARBA" id="ARBA00022984"/>
    </source>
</evidence>
<keyword evidence="9 10" id="KW-0961">Cell wall biogenesis/degradation</keyword>
<dbReference type="InterPro" id="IPR001764">
    <property type="entry name" value="Glyco_hydro_3_N"/>
</dbReference>
<reference evidence="12 13" key="1">
    <citation type="submission" date="2019-03" db="EMBL/GenBank/DDBJ databases">
        <title>Genomic Encyclopedia of Type Strains, Phase IV (KMG-IV): sequencing the most valuable type-strain genomes for metagenomic binning, comparative biology and taxonomic classification.</title>
        <authorList>
            <person name="Goeker M."/>
        </authorList>
    </citation>
    <scope>NUCLEOTIDE SEQUENCE [LARGE SCALE GENOMIC DNA]</scope>
    <source>
        <strain evidence="12 13">DSM 21944</strain>
    </source>
</reference>
<dbReference type="GO" id="GO:0005975">
    <property type="term" value="P:carbohydrate metabolic process"/>
    <property type="evidence" value="ECO:0007669"/>
    <property type="project" value="InterPro"/>
</dbReference>
<dbReference type="InterPro" id="IPR036962">
    <property type="entry name" value="Glyco_hydro_3_N_sf"/>
</dbReference>
<dbReference type="InterPro" id="IPR022956">
    <property type="entry name" value="Beta_hexosaminidase_bac"/>
</dbReference>
<evidence type="ECO:0000256" key="5">
    <source>
        <dbReference type="ARBA" id="ARBA00022960"/>
    </source>
</evidence>
<dbReference type="GO" id="GO:0009254">
    <property type="term" value="P:peptidoglycan turnover"/>
    <property type="evidence" value="ECO:0007669"/>
    <property type="project" value="UniProtKB-UniRule"/>
</dbReference>
<keyword evidence="13" id="KW-1185">Reference proteome</keyword>